<organism evidence="2 3">
    <name type="scientific">Veronia nyctiphanis</name>
    <dbReference type="NCBI Taxonomy" id="1278244"/>
    <lineage>
        <taxon>Bacteria</taxon>
        <taxon>Pseudomonadati</taxon>
        <taxon>Pseudomonadota</taxon>
        <taxon>Gammaproteobacteria</taxon>
        <taxon>Vibrionales</taxon>
        <taxon>Vibrionaceae</taxon>
        <taxon>Veronia</taxon>
    </lineage>
</organism>
<proteinExistence type="predicted"/>
<dbReference type="GO" id="GO:0032259">
    <property type="term" value="P:methylation"/>
    <property type="evidence" value="ECO:0007669"/>
    <property type="project" value="UniProtKB-KW"/>
</dbReference>
<keyword evidence="3" id="KW-1185">Reference proteome</keyword>
<evidence type="ECO:0000259" key="1">
    <source>
        <dbReference type="Pfam" id="PF08242"/>
    </source>
</evidence>
<dbReference type="Pfam" id="PF08242">
    <property type="entry name" value="Methyltransf_12"/>
    <property type="match status" value="1"/>
</dbReference>
<dbReference type="OrthoDB" id="507855at2"/>
<evidence type="ECO:0000313" key="2">
    <source>
        <dbReference type="EMBL" id="RXJ72396.1"/>
    </source>
</evidence>
<dbReference type="EMBL" id="PEIB01000021">
    <property type="protein sequence ID" value="RXJ72396.1"/>
    <property type="molecule type" value="Genomic_DNA"/>
</dbReference>
<dbReference type="InterPro" id="IPR013217">
    <property type="entry name" value="Methyltransf_12"/>
</dbReference>
<evidence type="ECO:0000313" key="3">
    <source>
        <dbReference type="Proteomes" id="UP000290287"/>
    </source>
</evidence>
<protein>
    <submittedName>
        <fullName evidence="2">Methyltransferase type 12</fullName>
    </submittedName>
</protein>
<name>A0A4Q0YNG9_9GAMM</name>
<dbReference type="RefSeq" id="WP_129123076.1">
    <property type="nucleotide sequence ID" value="NZ_PEIB01000021.1"/>
</dbReference>
<comment type="caution">
    <text evidence="2">The sequence shown here is derived from an EMBL/GenBank/DDBJ whole genome shotgun (WGS) entry which is preliminary data.</text>
</comment>
<dbReference type="PIRSF" id="PIRSF011491">
    <property type="entry name" value="Mtase_YbcY_prd"/>
    <property type="match status" value="1"/>
</dbReference>
<keyword evidence="2" id="KW-0489">Methyltransferase</keyword>
<dbReference type="AlphaFoldDB" id="A0A4Q0YNG9"/>
<dbReference type="Proteomes" id="UP000290287">
    <property type="component" value="Unassembled WGS sequence"/>
</dbReference>
<gene>
    <name evidence="2" type="ORF">CS022_15710</name>
</gene>
<feature type="domain" description="Methyltransferase type 12" evidence="1">
    <location>
        <begin position="55"/>
        <end position="152"/>
    </location>
</feature>
<dbReference type="GO" id="GO:0008168">
    <property type="term" value="F:methyltransferase activity"/>
    <property type="evidence" value="ECO:0007669"/>
    <property type="project" value="UniProtKB-KW"/>
</dbReference>
<dbReference type="InterPro" id="IPR029063">
    <property type="entry name" value="SAM-dependent_MTases_sf"/>
</dbReference>
<keyword evidence="2" id="KW-0808">Transferase</keyword>
<dbReference type="Gene3D" id="3.40.50.150">
    <property type="entry name" value="Vaccinia Virus protein VP39"/>
    <property type="match status" value="1"/>
</dbReference>
<dbReference type="InterPro" id="IPR016584">
    <property type="entry name" value="MeTrfase_VrtF"/>
</dbReference>
<reference evidence="2 3" key="1">
    <citation type="submission" date="2017-10" db="EMBL/GenBank/DDBJ databases">
        <title>Nyctiphanis sp. nov., isolated from the stomach of the euphausiid Nyctiphanes simplex (Hansen, 1911) in the Gulf of California.</title>
        <authorList>
            <person name="Gomez-Gil B."/>
            <person name="Aguilar-Mendez M."/>
            <person name="Lopez-Cortes A."/>
            <person name="Gomez-Gutierrez J."/>
            <person name="Roque A."/>
            <person name="Lang E."/>
            <person name="Gonzalez-Castillo A."/>
        </authorList>
    </citation>
    <scope>NUCLEOTIDE SEQUENCE [LARGE SCALE GENOMIC DNA]</scope>
    <source>
        <strain evidence="2 3">CAIM 600</strain>
    </source>
</reference>
<sequence length="240" mass="26911">MQSQQSSLPSYEVYTPNILQIYDFWVLGLTNLYLWKCPTRVIKEKFEISLSDNHLDVGVGSGYYLDECLTETTNRIGLLDANKTCLSATSRRISRFQPEVYQADVRRPLELDCDGFDSISVNSLLHGLPGTMKDKSQIIGNIVNFLNSGGKLFGSTVLADQNDELGFVGKLLMKTYNRLGIYANKNDTLDALKDMLSEHLDHIEIDIVGCVAVFSGVKKNTFIALENLSFPVSPFVFKNY</sequence>
<dbReference type="CDD" id="cd02440">
    <property type="entry name" value="AdoMet_MTases"/>
    <property type="match status" value="1"/>
</dbReference>
<accession>A0A4Q0YNG9</accession>
<dbReference type="SUPFAM" id="SSF53335">
    <property type="entry name" value="S-adenosyl-L-methionine-dependent methyltransferases"/>
    <property type="match status" value="1"/>
</dbReference>